<dbReference type="PROSITE" id="PS51257">
    <property type="entry name" value="PROKAR_LIPOPROTEIN"/>
    <property type="match status" value="1"/>
</dbReference>
<evidence type="ECO:0000313" key="2">
    <source>
        <dbReference type="EMBL" id="MEI5993453.1"/>
    </source>
</evidence>
<evidence type="ECO:0000256" key="1">
    <source>
        <dbReference type="SAM" id="SignalP"/>
    </source>
</evidence>
<protein>
    <recommendedName>
        <fullName evidence="5">DUF5067 domain-containing protein</fullName>
    </recommendedName>
</protein>
<reference evidence="3" key="1">
    <citation type="submission" date="2017-05" db="EMBL/GenBank/DDBJ databases">
        <title>The Genome Sequence of Enterococcus sp. 4G2_DIV0659.</title>
        <authorList>
            <consortium name="The Broad Institute Genomics Platform"/>
            <consortium name="The Broad Institute Genomic Center for Infectious Diseases"/>
            <person name="Earl A."/>
            <person name="Manson A."/>
            <person name="Schwartman J."/>
            <person name="Gilmore M."/>
            <person name="Abouelleil A."/>
            <person name="Cao P."/>
            <person name="Chapman S."/>
            <person name="Cusick C."/>
            <person name="Shea T."/>
            <person name="Young S."/>
            <person name="Neafsey D."/>
            <person name="Nusbaum C."/>
            <person name="Birren B."/>
        </authorList>
    </citation>
    <scope>NUCLEOTIDE SEQUENCE [LARGE SCALE GENOMIC DNA]</scope>
    <source>
        <strain evidence="3">4G2_DIV0659</strain>
    </source>
</reference>
<feature type="signal peptide" evidence="1">
    <location>
        <begin position="1"/>
        <end position="22"/>
    </location>
</feature>
<dbReference type="Proteomes" id="UP000195139">
    <property type="component" value="Unassembled WGS sequence"/>
</dbReference>
<keyword evidence="1" id="KW-0732">Signal</keyword>
<keyword evidence="4" id="KW-1185">Reference proteome</keyword>
<proteinExistence type="predicted"/>
<reference evidence="2 4" key="2">
    <citation type="submission" date="2018-07" db="EMBL/GenBank/DDBJ databases">
        <title>The Genome Sequence of Enterococcus sp. DIV0659b.</title>
        <authorList>
            <consortium name="The Broad Institute Genomics Platform"/>
            <consortium name="The Broad Institute Genomic Center for Infectious Diseases"/>
            <person name="Earl A."/>
            <person name="Manson A."/>
            <person name="Schwartman J."/>
            <person name="Gilmore M."/>
            <person name="Abouelleil A."/>
            <person name="Cao P."/>
            <person name="Chapman S."/>
            <person name="Cusick C."/>
            <person name="Shea T."/>
            <person name="Young S."/>
            <person name="Neafsey D."/>
            <person name="Nusbaum C."/>
            <person name="Birren B."/>
        </authorList>
    </citation>
    <scope>NUCLEOTIDE SEQUENCE [LARGE SCALE GENOMIC DNA]</scope>
    <source>
        <strain evidence="2 4">4G2_DIV0659</strain>
    </source>
</reference>
<evidence type="ECO:0000313" key="3">
    <source>
        <dbReference type="EMBL" id="OTO08163.1"/>
    </source>
</evidence>
<organism evidence="3">
    <name type="scientific">Candidatus Enterococcus mansonii</name>
    <dbReference type="NCBI Taxonomy" id="1834181"/>
    <lineage>
        <taxon>Bacteria</taxon>
        <taxon>Bacillati</taxon>
        <taxon>Bacillota</taxon>
        <taxon>Bacilli</taxon>
        <taxon>Lactobacillales</taxon>
        <taxon>Enterococcaceae</taxon>
        <taxon>Enterococcus</taxon>
    </lineage>
</organism>
<accession>A0A242CD44</accession>
<evidence type="ECO:0000313" key="4">
    <source>
        <dbReference type="Proteomes" id="UP000195139"/>
    </source>
</evidence>
<dbReference type="RefSeq" id="WP_086331303.1">
    <property type="nucleotide sequence ID" value="NZ_NGLE02000001.1"/>
</dbReference>
<dbReference type="AlphaFoldDB" id="A0A242CD44"/>
<feature type="chain" id="PRO_5038730786" description="DUF5067 domain-containing protein" evidence="1">
    <location>
        <begin position="23"/>
        <end position="144"/>
    </location>
</feature>
<evidence type="ECO:0008006" key="5">
    <source>
        <dbReference type="Google" id="ProtNLM"/>
    </source>
</evidence>
<dbReference type="EMBL" id="NGLE02000001">
    <property type="protein sequence ID" value="MEI5993453.1"/>
    <property type="molecule type" value="Genomic_DNA"/>
</dbReference>
<dbReference type="EMBL" id="NGLE01000003">
    <property type="protein sequence ID" value="OTO08163.1"/>
    <property type="molecule type" value="Genomic_DNA"/>
</dbReference>
<comment type="caution">
    <text evidence="3">The sequence shown here is derived from an EMBL/GenBank/DDBJ whole genome shotgun (WGS) entry which is preliminary data.</text>
</comment>
<gene>
    <name evidence="2" type="ORF">A5880_001000</name>
    <name evidence="3" type="ORF">A5880_002433</name>
</gene>
<name>A0A242CD44_9ENTE</name>
<sequence length="144" mass="16397">MKFLLLTLALFFLTSCFPPVNTTHNESTTDQDTKDITISFKLNKNTPIEFFISNSSNNNMYCDLTKTYFEVYENNQWKSTLSEITGSSSIGFTLPIPPKSSILAPSTEEIDSLTTNKTYRIVYTFYHDQKLESSPIVVSCKFTL</sequence>